<organism evidence="2">
    <name type="scientific">viral metagenome</name>
    <dbReference type="NCBI Taxonomy" id="1070528"/>
    <lineage>
        <taxon>unclassified sequences</taxon>
        <taxon>metagenomes</taxon>
        <taxon>organismal metagenomes</taxon>
    </lineage>
</organism>
<gene>
    <name evidence="2" type="ORF">MM415B01808_0005</name>
</gene>
<evidence type="ECO:0000256" key="1">
    <source>
        <dbReference type="SAM" id="MobiDB-lite"/>
    </source>
</evidence>
<feature type="compositionally biased region" description="Basic and acidic residues" evidence="1">
    <location>
        <begin position="129"/>
        <end position="139"/>
    </location>
</feature>
<proteinExistence type="predicted"/>
<sequence>MPQLNTNYLVNPIDPGSQMLKAAQVKNYLMEERLAPMKARGYQASYENALLDRERAGQEAKAKEEKAAMERQTEIANRYLKLTEAPSWDVAQKLSGIYGLDISESEWRGNDITILDKKNGVKVSGPKRTVSEAARKLAEDPTWSTDQPMGNDPNGKPIPGTKAQHFTAWAAARGLNIEQLTPEQTLEQKVEEKRRLTRAELEEKEKHPKAGDKVPYAEDKAKLVDDTRAFYSQKAKLMLDPDTGLVRMGPDNDVDKYVREYNELMRQMNSDMVRINKGNLPKWLSEEQPEEDKLKAMPEMPDPVANEGRVIRDTATGKRYRSDGSSWQEIQ</sequence>
<dbReference type="EMBL" id="MT141234">
    <property type="protein sequence ID" value="QJA56695.1"/>
    <property type="molecule type" value="Genomic_DNA"/>
</dbReference>
<protein>
    <submittedName>
        <fullName evidence="2">Uncharacterized protein</fullName>
    </submittedName>
</protein>
<name>A0A6M3IH32_9ZZZZ</name>
<feature type="region of interest" description="Disordered" evidence="1">
    <location>
        <begin position="126"/>
        <end position="150"/>
    </location>
</feature>
<dbReference type="AlphaFoldDB" id="A0A6M3IH32"/>
<evidence type="ECO:0000313" key="2">
    <source>
        <dbReference type="EMBL" id="QJA56695.1"/>
    </source>
</evidence>
<accession>A0A6M3IH32</accession>
<feature type="region of interest" description="Disordered" evidence="1">
    <location>
        <begin position="280"/>
        <end position="331"/>
    </location>
</feature>
<reference evidence="2" key="1">
    <citation type="submission" date="2020-03" db="EMBL/GenBank/DDBJ databases">
        <title>The deep terrestrial virosphere.</title>
        <authorList>
            <person name="Holmfeldt K."/>
            <person name="Nilsson E."/>
            <person name="Simone D."/>
            <person name="Lopez-Fernandez M."/>
            <person name="Wu X."/>
            <person name="de Brujin I."/>
            <person name="Lundin D."/>
            <person name="Andersson A."/>
            <person name="Bertilsson S."/>
            <person name="Dopson M."/>
        </authorList>
    </citation>
    <scope>NUCLEOTIDE SEQUENCE</scope>
    <source>
        <strain evidence="2">MM415B01808</strain>
    </source>
</reference>
<feature type="compositionally biased region" description="Basic and acidic residues" evidence="1">
    <location>
        <begin position="309"/>
        <end position="322"/>
    </location>
</feature>